<dbReference type="SMART" id="SM00304">
    <property type="entry name" value="HAMP"/>
    <property type="match status" value="1"/>
</dbReference>
<dbReference type="GO" id="GO:0005886">
    <property type="term" value="C:plasma membrane"/>
    <property type="evidence" value="ECO:0007669"/>
    <property type="project" value="UniProtKB-SubCell"/>
</dbReference>
<evidence type="ECO:0000313" key="17">
    <source>
        <dbReference type="EMBL" id="SMC25770.1"/>
    </source>
</evidence>
<dbReference type="InterPro" id="IPR005467">
    <property type="entry name" value="His_kinase_dom"/>
</dbReference>
<keyword evidence="10" id="KW-0067">ATP-binding</keyword>
<keyword evidence="4" id="KW-1003">Cell membrane</keyword>
<dbReference type="CDD" id="cd00075">
    <property type="entry name" value="HATPase"/>
    <property type="match status" value="1"/>
</dbReference>
<dbReference type="Gene3D" id="3.30.565.10">
    <property type="entry name" value="Histidine kinase-like ATPase, C-terminal domain"/>
    <property type="match status" value="1"/>
</dbReference>
<keyword evidence="8" id="KW-0547">Nucleotide-binding</keyword>
<evidence type="ECO:0000256" key="12">
    <source>
        <dbReference type="ARBA" id="ARBA00023012"/>
    </source>
</evidence>
<dbReference type="EMBL" id="FWXH01000010">
    <property type="protein sequence ID" value="SMC25770.1"/>
    <property type="molecule type" value="Genomic_DNA"/>
</dbReference>
<evidence type="ECO:0000256" key="9">
    <source>
        <dbReference type="ARBA" id="ARBA00022777"/>
    </source>
</evidence>
<evidence type="ECO:0000256" key="8">
    <source>
        <dbReference type="ARBA" id="ARBA00022741"/>
    </source>
</evidence>
<dbReference type="Pfam" id="PF00672">
    <property type="entry name" value="HAMP"/>
    <property type="match status" value="1"/>
</dbReference>
<dbReference type="Proteomes" id="UP000192468">
    <property type="component" value="Unassembled WGS sequence"/>
</dbReference>
<evidence type="ECO:0000256" key="10">
    <source>
        <dbReference type="ARBA" id="ARBA00022840"/>
    </source>
</evidence>
<protein>
    <recommendedName>
        <fullName evidence="3">histidine kinase</fullName>
        <ecNumber evidence="3">2.7.13.3</ecNumber>
    </recommendedName>
</protein>
<accession>A0A1W1XP52</accession>
<evidence type="ECO:0000256" key="14">
    <source>
        <dbReference type="SAM" id="Phobius"/>
    </source>
</evidence>
<keyword evidence="11 14" id="KW-1133">Transmembrane helix</keyword>
<dbReference type="SUPFAM" id="SSF47384">
    <property type="entry name" value="Homodimeric domain of signal transducing histidine kinase"/>
    <property type="match status" value="1"/>
</dbReference>
<comment type="catalytic activity">
    <reaction evidence="1">
        <text>ATP + protein L-histidine = ADP + protein N-phospho-L-histidine.</text>
        <dbReference type="EC" id="2.7.13.3"/>
    </reaction>
</comment>
<dbReference type="PRINTS" id="PR00344">
    <property type="entry name" value="BCTRLSENSOR"/>
</dbReference>
<dbReference type="InterPro" id="IPR036097">
    <property type="entry name" value="HisK_dim/P_sf"/>
</dbReference>
<dbReference type="SUPFAM" id="SSF158472">
    <property type="entry name" value="HAMP domain-like"/>
    <property type="match status" value="1"/>
</dbReference>
<feature type="transmembrane region" description="Helical" evidence="14">
    <location>
        <begin position="161"/>
        <end position="179"/>
    </location>
</feature>
<feature type="transmembrane region" description="Helical" evidence="14">
    <location>
        <begin position="9"/>
        <end position="32"/>
    </location>
</feature>
<evidence type="ECO:0000256" key="6">
    <source>
        <dbReference type="ARBA" id="ARBA00022679"/>
    </source>
</evidence>
<sequence length="461" mass="52990">MKMSLTKKLAFGFILTVMVSIAIVAIISNIMINFRFNEYLISQQKNKINNVCKMAEDLYNKDNGFSGTNTDEIKRYASVEDFLIEIKDANGNIIFNNNKVDNNMDYMMKSMMERKMGNYVEIKNNLMKDNKKIGSIVIGYFDKSYINSDALNFKITLNQSFMFSSLIALFIGFLVSFIFSKQISKPLIVINNVANKIRSGDLNARCKIKSSTNEIIELSESMNYLGDTLKKQEMLRKRSTADIAHELRTPLSTLKTHIEAMLDGIWAPTKERLESFYEEIERLIKLVNNLRSLSKLEEVNLNLSRSKFNVKDLVMSIIKNMESIYNKKNYKLIMGNTIDLEVFWDRDKIIQIMDNLLSNAYKYLESNGVVKIDMKREKNNIIIEVEDNGIGIPEKDLPYIFERFYRSDKSRSRNTGGSGIGLAITKALVEAHDGKIEVYSEEGKGTKFVIKMPFMEYSSIL</sequence>
<gene>
    <name evidence="17" type="ORF">SAMN02745134_02568</name>
</gene>
<dbReference type="PANTHER" id="PTHR45528">
    <property type="entry name" value="SENSOR HISTIDINE KINASE CPXA"/>
    <property type="match status" value="1"/>
</dbReference>
<evidence type="ECO:0000256" key="5">
    <source>
        <dbReference type="ARBA" id="ARBA00022553"/>
    </source>
</evidence>
<evidence type="ECO:0000256" key="11">
    <source>
        <dbReference type="ARBA" id="ARBA00022989"/>
    </source>
</evidence>
<dbReference type="InterPro" id="IPR004358">
    <property type="entry name" value="Sig_transdc_His_kin-like_C"/>
</dbReference>
<feature type="domain" description="Histidine kinase" evidence="15">
    <location>
        <begin position="242"/>
        <end position="456"/>
    </location>
</feature>
<dbReference type="GO" id="GO:0000155">
    <property type="term" value="F:phosphorelay sensor kinase activity"/>
    <property type="evidence" value="ECO:0007669"/>
    <property type="project" value="InterPro"/>
</dbReference>
<evidence type="ECO:0000256" key="7">
    <source>
        <dbReference type="ARBA" id="ARBA00022692"/>
    </source>
</evidence>
<feature type="domain" description="HAMP" evidence="16">
    <location>
        <begin position="181"/>
        <end position="234"/>
    </location>
</feature>
<keyword evidence="12" id="KW-0902">Two-component regulatory system</keyword>
<dbReference type="SMART" id="SM00388">
    <property type="entry name" value="HisKA"/>
    <property type="match status" value="1"/>
</dbReference>
<evidence type="ECO:0000256" key="13">
    <source>
        <dbReference type="ARBA" id="ARBA00023136"/>
    </source>
</evidence>
<reference evidence="17 18" key="1">
    <citation type="submission" date="2017-04" db="EMBL/GenBank/DDBJ databases">
        <authorList>
            <person name="Afonso C.L."/>
            <person name="Miller P.J."/>
            <person name="Scott M.A."/>
            <person name="Spackman E."/>
            <person name="Goraichik I."/>
            <person name="Dimitrov K.M."/>
            <person name="Suarez D.L."/>
            <person name="Swayne D.E."/>
        </authorList>
    </citation>
    <scope>NUCLEOTIDE SEQUENCE [LARGE SCALE GENOMIC DNA]</scope>
    <source>
        <strain evidence="17 18">DSM 12555</strain>
    </source>
</reference>
<evidence type="ECO:0000259" key="15">
    <source>
        <dbReference type="PROSITE" id="PS50109"/>
    </source>
</evidence>
<keyword evidence="7 14" id="KW-0812">Transmembrane</keyword>
<dbReference type="OrthoDB" id="9813151at2"/>
<dbReference type="CDD" id="cd06225">
    <property type="entry name" value="HAMP"/>
    <property type="match status" value="1"/>
</dbReference>
<dbReference type="CDD" id="cd00082">
    <property type="entry name" value="HisKA"/>
    <property type="match status" value="1"/>
</dbReference>
<proteinExistence type="predicted"/>
<keyword evidence="6" id="KW-0808">Transferase</keyword>
<evidence type="ECO:0000256" key="1">
    <source>
        <dbReference type="ARBA" id="ARBA00000085"/>
    </source>
</evidence>
<evidence type="ECO:0000256" key="2">
    <source>
        <dbReference type="ARBA" id="ARBA00004651"/>
    </source>
</evidence>
<keyword evidence="18" id="KW-1185">Reference proteome</keyword>
<dbReference type="InterPro" id="IPR036890">
    <property type="entry name" value="HATPase_C_sf"/>
</dbReference>
<dbReference type="InterPro" id="IPR050398">
    <property type="entry name" value="HssS/ArlS-like"/>
</dbReference>
<dbReference type="InterPro" id="IPR003661">
    <property type="entry name" value="HisK_dim/P_dom"/>
</dbReference>
<dbReference type="RefSeq" id="WP_084116393.1">
    <property type="nucleotide sequence ID" value="NZ_FWXH01000010.1"/>
</dbReference>
<evidence type="ECO:0000313" key="18">
    <source>
        <dbReference type="Proteomes" id="UP000192468"/>
    </source>
</evidence>
<keyword evidence="9 17" id="KW-0418">Kinase</keyword>
<dbReference type="GO" id="GO:0005524">
    <property type="term" value="F:ATP binding"/>
    <property type="evidence" value="ECO:0007669"/>
    <property type="project" value="UniProtKB-KW"/>
</dbReference>
<dbReference type="PROSITE" id="PS50109">
    <property type="entry name" value="HIS_KIN"/>
    <property type="match status" value="1"/>
</dbReference>
<comment type="subcellular location">
    <subcellularLocation>
        <location evidence="2">Cell membrane</location>
        <topology evidence="2">Multi-pass membrane protein</topology>
    </subcellularLocation>
</comment>
<dbReference type="Gene3D" id="6.10.340.10">
    <property type="match status" value="1"/>
</dbReference>
<dbReference type="PANTHER" id="PTHR45528:SF1">
    <property type="entry name" value="SENSOR HISTIDINE KINASE CPXA"/>
    <property type="match status" value="1"/>
</dbReference>
<keyword evidence="5" id="KW-0597">Phosphoprotein</keyword>
<evidence type="ECO:0000256" key="4">
    <source>
        <dbReference type="ARBA" id="ARBA00022475"/>
    </source>
</evidence>
<dbReference type="PROSITE" id="PS50885">
    <property type="entry name" value="HAMP"/>
    <property type="match status" value="1"/>
</dbReference>
<dbReference type="STRING" id="1121291.SAMN02745134_02568"/>
<dbReference type="InterPro" id="IPR003594">
    <property type="entry name" value="HATPase_dom"/>
</dbReference>
<name>A0A1W1XP52_9CLOT</name>
<dbReference type="Pfam" id="PF02518">
    <property type="entry name" value="HATPase_c"/>
    <property type="match status" value="1"/>
</dbReference>
<keyword evidence="13 14" id="KW-0472">Membrane</keyword>
<dbReference type="EC" id="2.7.13.3" evidence="3"/>
<dbReference type="AlphaFoldDB" id="A0A1W1XP52"/>
<dbReference type="FunFam" id="3.30.565.10:FF:000006">
    <property type="entry name" value="Sensor histidine kinase WalK"/>
    <property type="match status" value="1"/>
</dbReference>
<dbReference type="Gene3D" id="1.10.287.130">
    <property type="match status" value="1"/>
</dbReference>
<organism evidence="17 18">
    <name type="scientific">Clostridium acidisoli DSM 12555</name>
    <dbReference type="NCBI Taxonomy" id="1121291"/>
    <lineage>
        <taxon>Bacteria</taxon>
        <taxon>Bacillati</taxon>
        <taxon>Bacillota</taxon>
        <taxon>Clostridia</taxon>
        <taxon>Eubacteriales</taxon>
        <taxon>Clostridiaceae</taxon>
        <taxon>Clostridium</taxon>
    </lineage>
</organism>
<dbReference type="SUPFAM" id="SSF55874">
    <property type="entry name" value="ATPase domain of HSP90 chaperone/DNA topoisomerase II/histidine kinase"/>
    <property type="match status" value="1"/>
</dbReference>
<dbReference type="InterPro" id="IPR003660">
    <property type="entry name" value="HAMP_dom"/>
</dbReference>
<dbReference type="Pfam" id="PF00512">
    <property type="entry name" value="HisKA"/>
    <property type="match status" value="1"/>
</dbReference>
<evidence type="ECO:0000259" key="16">
    <source>
        <dbReference type="PROSITE" id="PS50885"/>
    </source>
</evidence>
<evidence type="ECO:0000256" key="3">
    <source>
        <dbReference type="ARBA" id="ARBA00012438"/>
    </source>
</evidence>
<dbReference type="SMART" id="SM00387">
    <property type="entry name" value="HATPase_c"/>
    <property type="match status" value="1"/>
</dbReference>